<sequence length="447" mass="49630">MSPGRHFLLLLSSLAVAVAAAWFLPQYFPAEISPQMGAVIGGFVFVVGALLVLALRQRATVRQCADIMGQMNQAMGLMIGDQRRVEEQMQNIAGALSTLEAEPQRDVGEVVAEVKVLQSLIEQLYQSRGTTAAIAAPAIPAAPPSLRVVDNPNAQRRETLSREVPVRAEPPKPVTPAKDENSSSLPMPPVVQGLGERQILDLIRDGLRENRVELALQPIVSLPQRKRRFFECYSRIKAADGKVLVPEQYLDIAERFGLVTAIDNMLLFRCIQLLRKLRKANANVGFFLNISQRTLADRDFFREFINLMAQNAELAPAIVFEFSQRAFDTADPTLYRDLDRLAQLGYRFSLDKVTNLDIDVPALSSRHFRFIKIEATRLAQAAASGAIGEDPKNFKRMLDSYAIDLIVDRIESEPMLLELLELSIDFGQGYLFGEPRIAKPDLAATAS</sequence>
<dbReference type="InterPro" id="IPR050706">
    <property type="entry name" value="Cyclic-di-GMP_PDE-like"/>
</dbReference>
<dbReference type="Gene3D" id="3.20.20.450">
    <property type="entry name" value="EAL domain"/>
    <property type="match status" value="1"/>
</dbReference>
<feature type="domain" description="EAL" evidence="3">
    <location>
        <begin position="196"/>
        <end position="447"/>
    </location>
</feature>
<dbReference type="InterPro" id="IPR035919">
    <property type="entry name" value="EAL_sf"/>
</dbReference>
<feature type="region of interest" description="Disordered" evidence="1">
    <location>
        <begin position="156"/>
        <end position="186"/>
    </location>
</feature>
<organism evidence="4 5">
    <name type="scientific">Dongia sedimenti</name>
    <dbReference type="NCBI Taxonomy" id="3064282"/>
    <lineage>
        <taxon>Bacteria</taxon>
        <taxon>Pseudomonadati</taxon>
        <taxon>Pseudomonadota</taxon>
        <taxon>Alphaproteobacteria</taxon>
        <taxon>Rhodospirillales</taxon>
        <taxon>Dongiaceae</taxon>
        <taxon>Dongia</taxon>
    </lineage>
</organism>
<gene>
    <name evidence="4" type="ORF">Q8A70_12370</name>
</gene>
<dbReference type="PROSITE" id="PS50883">
    <property type="entry name" value="EAL"/>
    <property type="match status" value="1"/>
</dbReference>
<protein>
    <submittedName>
        <fullName evidence="4">EAL domain-containing protein</fullName>
    </submittedName>
</protein>
<keyword evidence="5" id="KW-1185">Reference proteome</keyword>
<proteinExistence type="predicted"/>
<dbReference type="SUPFAM" id="SSF141868">
    <property type="entry name" value="EAL domain-like"/>
    <property type="match status" value="1"/>
</dbReference>
<evidence type="ECO:0000259" key="3">
    <source>
        <dbReference type="PROSITE" id="PS50883"/>
    </source>
</evidence>
<dbReference type="PANTHER" id="PTHR33121">
    <property type="entry name" value="CYCLIC DI-GMP PHOSPHODIESTERASE PDEF"/>
    <property type="match status" value="1"/>
</dbReference>
<dbReference type="Proteomes" id="UP001230156">
    <property type="component" value="Unassembled WGS sequence"/>
</dbReference>
<dbReference type="PANTHER" id="PTHR33121:SF79">
    <property type="entry name" value="CYCLIC DI-GMP PHOSPHODIESTERASE PDED-RELATED"/>
    <property type="match status" value="1"/>
</dbReference>
<dbReference type="InterPro" id="IPR001633">
    <property type="entry name" value="EAL_dom"/>
</dbReference>
<evidence type="ECO:0000313" key="5">
    <source>
        <dbReference type="Proteomes" id="UP001230156"/>
    </source>
</evidence>
<feature type="compositionally biased region" description="Basic and acidic residues" evidence="1">
    <location>
        <begin position="156"/>
        <end position="170"/>
    </location>
</feature>
<accession>A0ABU0YL63</accession>
<comment type="caution">
    <text evidence="4">The sequence shown here is derived from an EMBL/GenBank/DDBJ whole genome shotgun (WGS) entry which is preliminary data.</text>
</comment>
<keyword evidence="2" id="KW-0812">Transmembrane</keyword>
<dbReference type="EMBL" id="JAUYVI010000004">
    <property type="protein sequence ID" value="MDQ7248470.1"/>
    <property type="molecule type" value="Genomic_DNA"/>
</dbReference>
<feature type="transmembrane region" description="Helical" evidence="2">
    <location>
        <begin position="37"/>
        <end position="55"/>
    </location>
</feature>
<keyword evidence="2" id="KW-0472">Membrane</keyword>
<dbReference type="Pfam" id="PF00563">
    <property type="entry name" value="EAL"/>
    <property type="match status" value="1"/>
</dbReference>
<dbReference type="SMART" id="SM00052">
    <property type="entry name" value="EAL"/>
    <property type="match status" value="1"/>
</dbReference>
<evidence type="ECO:0000256" key="1">
    <source>
        <dbReference type="SAM" id="MobiDB-lite"/>
    </source>
</evidence>
<keyword evidence="2" id="KW-1133">Transmembrane helix</keyword>
<dbReference type="RefSeq" id="WP_379955951.1">
    <property type="nucleotide sequence ID" value="NZ_JAUYVI010000004.1"/>
</dbReference>
<evidence type="ECO:0000313" key="4">
    <source>
        <dbReference type="EMBL" id="MDQ7248470.1"/>
    </source>
</evidence>
<name>A0ABU0YL63_9PROT</name>
<reference evidence="5" key="1">
    <citation type="submission" date="2023-08" db="EMBL/GenBank/DDBJ databases">
        <title>Rhodospirillaceae gen. nov., a novel taxon isolated from the Yangtze River Yuezi River estuary sludge.</title>
        <authorList>
            <person name="Ruan L."/>
        </authorList>
    </citation>
    <scope>NUCLEOTIDE SEQUENCE [LARGE SCALE GENOMIC DNA]</scope>
    <source>
        <strain evidence="5">R-7</strain>
    </source>
</reference>
<dbReference type="CDD" id="cd01948">
    <property type="entry name" value="EAL"/>
    <property type="match status" value="1"/>
</dbReference>
<evidence type="ECO:0000256" key="2">
    <source>
        <dbReference type="SAM" id="Phobius"/>
    </source>
</evidence>